<dbReference type="PANTHER" id="PTHR43797">
    <property type="entry name" value="HOMOCYSTEINE/CYSTEINE SYNTHASE"/>
    <property type="match status" value="1"/>
</dbReference>
<dbReference type="InterPro" id="IPR015424">
    <property type="entry name" value="PyrdxlP-dep_Trfase"/>
</dbReference>
<dbReference type="InterPro" id="IPR006235">
    <property type="entry name" value="OAc-hSer/O-AcSer_sulfhydrylase"/>
</dbReference>
<dbReference type="STRING" id="1429043.X474_09460"/>
<organism evidence="7 8">
    <name type="scientific">Dethiosulfatarculus sandiegensis</name>
    <dbReference type="NCBI Taxonomy" id="1429043"/>
    <lineage>
        <taxon>Bacteria</taxon>
        <taxon>Pseudomonadati</taxon>
        <taxon>Thermodesulfobacteriota</taxon>
        <taxon>Desulfarculia</taxon>
        <taxon>Desulfarculales</taxon>
        <taxon>Desulfarculaceae</taxon>
        <taxon>Dethiosulfatarculus</taxon>
    </lineage>
</organism>
<gene>
    <name evidence="7" type="ORF">X474_09460</name>
</gene>
<dbReference type="GO" id="GO:0004124">
    <property type="term" value="F:cysteine synthase activity"/>
    <property type="evidence" value="ECO:0007669"/>
    <property type="project" value="TreeGrafter"/>
</dbReference>
<feature type="compositionally biased region" description="Polar residues" evidence="6">
    <location>
        <begin position="30"/>
        <end position="39"/>
    </location>
</feature>
<dbReference type="AlphaFoldDB" id="A0A0D2HUW9"/>
<dbReference type="InterPro" id="IPR015422">
    <property type="entry name" value="PyrdxlP-dep_Trfase_small"/>
</dbReference>
<comment type="similarity">
    <text evidence="2 5">Belongs to the trans-sulfuration enzymes family.</text>
</comment>
<protein>
    <submittedName>
        <fullName evidence="7">O-acetyl-L-homoserine sulfhydrolase</fullName>
    </submittedName>
</protein>
<dbReference type="SUPFAM" id="SSF53383">
    <property type="entry name" value="PLP-dependent transferases"/>
    <property type="match status" value="1"/>
</dbReference>
<dbReference type="GO" id="GO:0019346">
    <property type="term" value="P:transsulfuration"/>
    <property type="evidence" value="ECO:0007669"/>
    <property type="project" value="InterPro"/>
</dbReference>
<dbReference type="RefSeq" id="WP_052515017.1">
    <property type="nucleotide sequence ID" value="NZ_AZAC01000011.1"/>
</dbReference>
<dbReference type="GO" id="GO:0005737">
    <property type="term" value="C:cytoplasm"/>
    <property type="evidence" value="ECO:0007669"/>
    <property type="project" value="TreeGrafter"/>
</dbReference>
<sequence>MSNSRFETKAIHGSNPQKWRQILYYDHTENSGAKGSSSEPEAGRPRPDYAPPGPQHPENRFLNERLTLLENGRGALLTSSGMAAINNVCLTLLRTGDEFIASNSLFRATYLLFDHVFAKYGLKVRLVDPTHLKAMEKAITPKTRFIYLESISTPRLEVPDIKKAASLAHDHDLPLVVDNTLASPYLCRPIELGADLVINFTNAYLSGHDQALGGVVIDKGSFPWAAGARFPDFQDFVDQSGKLAFLAKMQREQHLNTGSAQSFWHARLTSLGLETLNLRMERHLSNAVKLAGHLTKSPKVHWVNYPGLPQNPYHKAAKETFGGRGYGALLSIGLKDAKSCESFLSNLKMIGFPASPGQSSTLATHPWSMDYADFDPETKALLGIKPEMIMITVGLEAIEDIKQDVRQALKKVAK</sequence>
<evidence type="ECO:0000256" key="2">
    <source>
        <dbReference type="ARBA" id="ARBA00009077"/>
    </source>
</evidence>
<feature type="region of interest" description="Disordered" evidence="6">
    <location>
        <begin position="29"/>
        <end position="57"/>
    </location>
</feature>
<dbReference type="GO" id="GO:0003961">
    <property type="term" value="F:O-acetylhomoserine aminocarboxypropyltransferase activity"/>
    <property type="evidence" value="ECO:0007669"/>
    <property type="project" value="TreeGrafter"/>
</dbReference>
<dbReference type="PATRIC" id="fig|1429043.3.peg.2002"/>
<evidence type="ECO:0000256" key="1">
    <source>
        <dbReference type="ARBA" id="ARBA00001933"/>
    </source>
</evidence>
<evidence type="ECO:0000256" key="3">
    <source>
        <dbReference type="ARBA" id="ARBA00022679"/>
    </source>
</evidence>
<dbReference type="GO" id="GO:0071269">
    <property type="term" value="P:L-homocysteine biosynthetic process"/>
    <property type="evidence" value="ECO:0007669"/>
    <property type="project" value="TreeGrafter"/>
</dbReference>
<keyword evidence="4 5" id="KW-0663">Pyridoxal phosphate</keyword>
<evidence type="ECO:0000256" key="6">
    <source>
        <dbReference type="SAM" id="MobiDB-lite"/>
    </source>
</evidence>
<keyword evidence="3" id="KW-0808">Transferase</keyword>
<keyword evidence="7" id="KW-0378">Hydrolase</keyword>
<dbReference type="Gene3D" id="3.40.640.10">
    <property type="entry name" value="Type I PLP-dependent aspartate aminotransferase-like (Major domain)"/>
    <property type="match status" value="1"/>
</dbReference>
<dbReference type="OrthoDB" id="9805807at2"/>
<name>A0A0D2HUW9_9BACT</name>
<comment type="cofactor">
    <cofactor evidence="1 5">
        <name>pyridoxal 5'-phosphate</name>
        <dbReference type="ChEBI" id="CHEBI:597326"/>
    </cofactor>
</comment>
<dbReference type="EMBL" id="AZAC01000011">
    <property type="protein sequence ID" value="KIX14213.1"/>
    <property type="molecule type" value="Genomic_DNA"/>
</dbReference>
<dbReference type="PANTHER" id="PTHR43797:SF2">
    <property type="entry name" value="HOMOCYSTEINE_CYSTEINE SYNTHASE"/>
    <property type="match status" value="1"/>
</dbReference>
<dbReference type="GO" id="GO:0006535">
    <property type="term" value="P:cysteine biosynthetic process from serine"/>
    <property type="evidence" value="ECO:0007669"/>
    <property type="project" value="TreeGrafter"/>
</dbReference>
<dbReference type="InParanoid" id="A0A0D2HUW9"/>
<dbReference type="Proteomes" id="UP000032233">
    <property type="component" value="Unassembled WGS sequence"/>
</dbReference>
<keyword evidence="8" id="KW-1185">Reference proteome</keyword>
<accession>A0A0D2HUW9</accession>
<evidence type="ECO:0000256" key="5">
    <source>
        <dbReference type="RuleBase" id="RU362118"/>
    </source>
</evidence>
<evidence type="ECO:0000256" key="4">
    <source>
        <dbReference type="ARBA" id="ARBA00022898"/>
    </source>
</evidence>
<proteinExistence type="inferred from homology"/>
<dbReference type="PIRSF" id="PIRSF001434">
    <property type="entry name" value="CGS"/>
    <property type="match status" value="1"/>
</dbReference>
<dbReference type="GO" id="GO:0016787">
    <property type="term" value="F:hydrolase activity"/>
    <property type="evidence" value="ECO:0007669"/>
    <property type="project" value="UniProtKB-KW"/>
</dbReference>
<comment type="caution">
    <text evidence="7">The sequence shown here is derived from an EMBL/GenBank/DDBJ whole genome shotgun (WGS) entry which is preliminary data.</text>
</comment>
<dbReference type="Pfam" id="PF01053">
    <property type="entry name" value="Cys_Met_Meta_PP"/>
    <property type="match status" value="1"/>
</dbReference>
<dbReference type="GO" id="GO:0030170">
    <property type="term" value="F:pyridoxal phosphate binding"/>
    <property type="evidence" value="ECO:0007669"/>
    <property type="project" value="InterPro"/>
</dbReference>
<dbReference type="Gene3D" id="3.90.1150.10">
    <property type="entry name" value="Aspartate Aminotransferase, domain 1"/>
    <property type="match status" value="1"/>
</dbReference>
<evidence type="ECO:0000313" key="8">
    <source>
        <dbReference type="Proteomes" id="UP000032233"/>
    </source>
</evidence>
<dbReference type="InterPro" id="IPR015421">
    <property type="entry name" value="PyrdxlP-dep_Trfase_major"/>
</dbReference>
<dbReference type="InterPro" id="IPR000277">
    <property type="entry name" value="Cys/Met-Metab_PyrdxlP-dep_enz"/>
</dbReference>
<reference evidence="7 8" key="1">
    <citation type="submission" date="2013-11" db="EMBL/GenBank/DDBJ databases">
        <title>Metagenomic analysis of a methanogenic consortium involved in long chain n-alkane degradation.</title>
        <authorList>
            <person name="Davidova I.A."/>
            <person name="Callaghan A.V."/>
            <person name="Wawrik B."/>
            <person name="Pruitt S."/>
            <person name="Marks C."/>
            <person name="Duncan K.E."/>
            <person name="Suflita J.M."/>
        </authorList>
    </citation>
    <scope>NUCLEOTIDE SEQUENCE [LARGE SCALE GENOMIC DNA]</scope>
    <source>
        <strain evidence="7 8">SPR</strain>
    </source>
</reference>
<evidence type="ECO:0000313" key="7">
    <source>
        <dbReference type="EMBL" id="KIX14213.1"/>
    </source>
</evidence>